<feature type="compositionally biased region" description="Basic and acidic residues" evidence="1">
    <location>
        <begin position="112"/>
        <end position="126"/>
    </location>
</feature>
<dbReference type="InterPro" id="IPR036259">
    <property type="entry name" value="MFS_trans_sf"/>
</dbReference>
<keyword evidence="4" id="KW-1185">Reference proteome</keyword>
<comment type="caution">
    <text evidence="3">The sequence shown here is derived from an EMBL/GenBank/DDBJ whole genome shotgun (WGS) entry which is preliminary data.</text>
</comment>
<gene>
    <name evidence="3" type="ORF">HPB52_022218</name>
</gene>
<dbReference type="PANTHER" id="PTHR11360:SF303">
    <property type="entry name" value="MAJOR FACILITATOR SUPERFAMILY (MFS) PROFILE DOMAIN-CONTAINING PROTEIN"/>
    <property type="match status" value="1"/>
</dbReference>
<evidence type="ECO:0000256" key="2">
    <source>
        <dbReference type="SAM" id="Phobius"/>
    </source>
</evidence>
<keyword evidence="2" id="KW-0472">Membrane</keyword>
<feature type="transmembrane region" description="Helical" evidence="2">
    <location>
        <begin position="51"/>
        <end position="74"/>
    </location>
</feature>
<evidence type="ECO:0000313" key="4">
    <source>
        <dbReference type="Proteomes" id="UP000821837"/>
    </source>
</evidence>
<dbReference type="Proteomes" id="UP000821837">
    <property type="component" value="Chromosome 1"/>
</dbReference>
<evidence type="ECO:0000313" key="3">
    <source>
        <dbReference type="EMBL" id="KAH7984520.1"/>
    </source>
</evidence>
<dbReference type="GO" id="GO:0008028">
    <property type="term" value="F:monocarboxylic acid transmembrane transporter activity"/>
    <property type="evidence" value="ECO:0007669"/>
    <property type="project" value="TreeGrafter"/>
</dbReference>
<keyword evidence="2" id="KW-0812">Transmembrane</keyword>
<dbReference type="Gene3D" id="1.20.1250.20">
    <property type="entry name" value="MFS general substrate transporter like domains"/>
    <property type="match status" value="1"/>
</dbReference>
<dbReference type="InterPro" id="IPR050327">
    <property type="entry name" value="Proton-linked_MCT"/>
</dbReference>
<proteinExistence type="predicted"/>
<keyword evidence="2" id="KW-1133">Transmembrane helix</keyword>
<dbReference type="VEuPathDB" id="VectorBase:RSAN_041243"/>
<dbReference type="SUPFAM" id="SSF103473">
    <property type="entry name" value="MFS general substrate transporter"/>
    <property type="match status" value="1"/>
</dbReference>
<feature type="compositionally biased region" description="Basic and acidic residues" evidence="1">
    <location>
        <begin position="84"/>
        <end position="100"/>
    </location>
</feature>
<evidence type="ECO:0008006" key="5">
    <source>
        <dbReference type="Google" id="ProtNLM"/>
    </source>
</evidence>
<dbReference type="EMBL" id="JABSTV010001245">
    <property type="protein sequence ID" value="KAH7984520.1"/>
    <property type="molecule type" value="Genomic_DNA"/>
</dbReference>
<accession>A0A9D4TBS9</accession>
<sequence>MGVASTSIVPTVLMVHHFDKYRATALAIVSGSVDVSGMMTPSLVQLFIDKYGFSGCLLLLGGLSLNLFIACIFLKRPEECADHTTEDSATDKCMEGDTTKTPKKIASTAEGLEPKKPGSGRGDHSPKAGGTVIPVWQQSRGDVRAWLRNTVSLAMVHARPSQNRHGDSARDIEEAPAKTARANAGIVNRVSSFKLYTKFNETADSAEITGLKSDREVVQLEKAARSPEIEESNEVSPEADVGDQEKSKCTAMGTFGFIHKLRAVSTAYIWMVCLSKGASNFSSYTFSLVIVDYAHESGVLGQKAALMPALFSLGCLVATLTTGPAVDRSWVSK</sequence>
<reference evidence="3" key="1">
    <citation type="journal article" date="2020" name="Cell">
        <title>Large-Scale Comparative Analyses of Tick Genomes Elucidate Their Genetic Diversity and Vector Capacities.</title>
        <authorList>
            <consortium name="Tick Genome and Microbiome Consortium (TIGMIC)"/>
            <person name="Jia N."/>
            <person name="Wang J."/>
            <person name="Shi W."/>
            <person name="Du L."/>
            <person name="Sun Y."/>
            <person name="Zhan W."/>
            <person name="Jiang J.F."/>
            <person name="Wang Q."/>
            <person name="Zhang B."/>
            <person name="Ji P."/>
            <person name="Bell-Sakyi L."/>
            <person name="Cui X.M."/>
            <person name="Yuan T.T."/>
            <person name="Jiang B.G."/>
            <person name="Yang W.F."/>
            <person name="Lam T.T."/>
            <person name="Chang Q.C."/>
            <person name="Ding S.J."/>
            <person name="Wang X.J."/>
            <person name="Zhu J.G."/>
            <person name="Ruan X.D."/>
            <person name="Zhao L."/>
            <person name="Wei J.T."/>
            <person name="Ye R.Z."/>
            <person name="Que T.C."/>
            <person name="Du C.H."/>
            <person name="Zhou Y.H."/>
            <person name="Cheng J.X."/>
            <person name="Dai P.F."/>
            <person name="Guo W.B."/>
            <person name="Han X.H."/>
            <person name="Huang E.J."/>
            <person name="Li L.F."/>
            <person name="Wei W."/>
            <person name="Gao Y.C."/>
            <person name="Liu J.Z."/>
            <person name="Shao H.Z."/>
            <person name="Wang X."/>
            <person name="Wang C.C."/>
            <person name="Yang T.C."/>
            <person name="Huo Q.B."/>
            <person name="Li W."/>
            <person name="Chen H.Y."/>
            <person name="Chen S.E."/>
            <person name="Zhou L.G."/>
            <person name="Ni X.B."/>
            <person name="Tian J.H."/>
            <person name="Sheng Y."/>
            <person name="Liu T."/>
            <person name="Pan Y.S."/>
            <person name="Xia L.Y."/>
            <person name="Li J."/>
            <person name="Zhao F."/>
            <person name="Cao W.C."/>
        </authorList>
    </citation>
    <scope>NUCLEOTIDE SEQUENCE</scope>
    <source>
        <strain evidence="3">Rsan-2018</strain>
    </source>
</reference>
<dbReference type="PANTHER" id="PTHR11360">
    <property type="entry name" value="MONOCARBOXYLATE TRANSPORTER"/>
    <property type="match status" value="1"/>
</dbReference>
<feature type="region of interest" description="Disordered" evidence="1">
    <location>
        <begin position="84"/>
        <end position="132"/>
    </location>
</feature>
<dbReference type="AlphaFoldDB" id="A0A9D4TBS9"/>
<evidence type="ECO:0000256" key="1">
    <source>
        <dbReference type="SAM" id="MobiDB-lite"/>
    </source>
</evidence>
<organism evidence="3 4">
    <name type="scientific">Rhipicephalus sanguineus</name>
    <name type="common">Brown dog tick</name>
    <name type="synonym">Ixodes sanguineus</name>
    <dbReference type="NCBI Taxonomy" id="34632"/>
    <lineage>
        <taxon>Eukaryota</taxon>
        <taxon>Metazoa</taxon>
        <taxon>Ecdysozoa</taxon>
        <taxon>Arthropoda</taxon>
        <taxon>Chelicerata</taxon>
        <taxon>Arachnida</taxon>
        <taxon>Acari</taxon>
        <taxon>Parasitiformes</taxon>
        <taxon>Ixodida</taxon>
        <taxon>Ixodoidea</taxon>
        <taxon>Ixodidae</taxon>
        <taxon>Rhipicephalinae</taxon>
        <taxon>Rhipicephalus</taxon>
        <taxon>Rhipicephalus</taxon>
    </lineage>
</organism>
<reference evidence="3" key="2">
    <citation type="submission" date="2021-09" db="EMBL/GenBank/DDBJ databases">
        <authorList>
            <person name="Jia N."/>
            <person name="Wang J."/>
            <person name="Shi W."/>
            <person name="Du L."/>
            <person name="Sun Y."/>
            <person name="Zhan W."/>
            <person name="Jiang J."/>
            <person name="Wang Q."/>
            <person name="Zhang B."/>
            <person name="Ji P."/>
            <person name="Sakyi L.B."/>
            <person name="Cui X."/>
            <person name="Yuan T."/>
            <person name="Jiang B."/>
            <person name="Yang W."/>
            <person name="Lam T.T.-Y."/>
            <person name="Chang Q."/>
            <person name="Ding S."/>
            <person name="Wang X."/>
            <person name="Zhu J."/>
            <person name="Ruan X."/>
            <person name="Zhao L."/>
            <person name="Wei J."/>
            <person name="Que T."/>
            <person name="Du C."/>
            <person name="Cheng J."/>
            <person name="Dai P."/>
            <person name="Han X."/>
            <person name="Huang E."/>
            <person name="Gao Y."/>
            <person name="Liu J."/>
            <person name="Shao H."/>
            <person name="Ye R."/>
            <person name="Li L."/>
            <person name="Wei W."/>
            <person name="Wang X."/>
            <person name="Wang C."/>
            <person name="Huo Q."/>
            <person name="Li W."/>
            <person name="Guo W."/>
            <person name="Chen H."/>
            <person name="Chen S."/>
            <person name="Zhou L."/>
            <person name="Zhou L."/>
            <person name="Ni X."/>
            <person name="Tian J."/>
            <person name="Zhou Y."/>
            <person name="Sheng Y."/>
            <person name="Liu T."/>
            <person name="Pan Y."/>
            <person name="Xia L."/>
            <person name="Li J."/>
            <person name="Zhao F."/>
            <person name="Cao W."/>
        </authorList>
    </citation>
    <scope>NUCLEOTIDE SEQUENCE</scope>
    <source>
        <strain evidence="3">Rsan-2018</strain>
        <tissue evidence="3">Larvae</tissue>
    </source>
</reference>
<name>A0A9D4TBS9_RHISA</name>
<protein>
    <recommendedName>
        <fullName evidence="5">Monocarboxylate transporter</fullName>
    </recommendedName>
</protein>